<keyword evidence="5" id="KW-0808">Transferase</keyword>
<evidence type="ECO:0000256" key="4">
    <source>
        <dbReference type="ARBA" id="ARBA00022630"/>
    </source>
</evidence>
<evidence type="ECO:0000256" key="2">
    <source>
        <dbReference type="ARBA" id="ARBA00011955"/>
    </source>
</evidence>
<dbReference type="Gene3D" id="2.60.40.4070">
    <property type="match status" value="1"/>
</dbReference>
<keyword evidence="8" id="KW-0460">Magnesium</keyword>
<keyword evidence="13" id="KW-1185">Reference proteome</keyword>
<keyword evidence="6" id="KW-0479">Metal-binding</keyword>
<dbReference type="PANTHER" id="PTHR30040">
    <property type="entry name" value="THIAMINE BIOSYNTHESIS LIPOPROTEIN APBE"/>
    <property type="match status" value="1"/>
</dbReference>
<evidence type="ECO:0000256" key="1">
    <source>
        <dbReference type="ARBA" id="ARBA00001946"/>
    </source>
</evidence>
<keyword evidence="12" id="KW-0449">Lipoprotein</keyword>
<dbReference type="Proteomes" id="UP000294498">
    <property type="component" value="Unassembled WGS sequence"/>
</dbReference>
<evidence type="ECO:0000256" key="3">
    <source>
        <dbReference type="ARBA" id="ARBA00016337"/>
    </source>
</evidence>
<organism evidence="12 13">
    <name type="scientific">Dinghuibacter silviterrae</name>
    <dbReference type="NCBI Taxonomy" id="1539049"/>
    <lineage>
        <taxon>Bacteria</taxon>
        <taxon>Pseudomonadati</taxon>
        <taxon>Bacteroidota</taxon>
        <taxon>Chitinophagia</taxon>
        <taxon>Chitinophagales</taxon>
        <taxon>Chitinophagaceae</taxon>
        <taxon>Dinghuibacter</taxon>
    </lineage>
</organism>
<accession>A0A4R8DHH5</accession>
<dbReference type="Gene3D" id="3.10.520.10">
    <property type="entry name" value="ApbE-like domains"/>
    <property type="match status" value="1"/>
</dbReference>
<keyword evidence="7" id="KW-0274">FAD</keyword>
<dbReference type="EC" id="2.7.1.180" evidence="2"/>
<dbReference type="GO" id="GO:0046872">
    <property type="term" value="F:metal ion binding"/>
    <property type="evidence" value="ECO:0007669"/>
    <property type="project" value="UniProtKB-KW"/>
</dbReference>
<comment type="catalytic activity">
    <reaction evidence="10">
        <text>L-threonyl-[protein] + FAD = FMN-L-threonyl-[protein] + AMP + H(+)</text>
        <dbReference type="Rhea" id="RHEA:36847"/>
        <dbReference type="Rhea" id="RHEA-COMP:11060"/>
        <dbReference type="Rhea" id="RHEA-COMP:11061"/>
        <dbReference type="ChEBI" id="CHEBI:15378"/>
        <dbReference type="ChEBI" id="CHEBI:30013"/>
        <dbReference type="ChEBI" id="CHEBI:57692"/>
        <dbReference type="ChEBI" id="CHEBI:74257"/>
        <dbReference type="ChEBI" id="CHEBI:456215"/>
        <dbReference type="EC" id="2.7.1.180"/>
    </reaction>
</comment>
<reference evidence="12 13" key="1">
    <citation type="submission" date="2019-03" db="EMBL/GenBank/DDBJ databases">
        <title>Genomic Encyclopedia of Type Strains, Phase IV (KMG-IV): sequencing the most valuable type-strain genomes for metagenomic binning, comparative biology and taxonomic classification.</title>
        <authorList>
            <person name="Goeker M."/>
        </authorList>
    </citation>
    <scope>NUCLEOTIDE SEQUENCE [LARGE SCALE GENOMIC DNA]</scope>
    <source>
        <strain evidence="12 13">DSM 100059</strain>
    </source>
</reference>
<sequence>MKTLTGLLAAVLLFAFTSPKNPQTFVSHYENVLGTSMELKILASSPEESAKAETAVLQEISRLSGILSGYDPSSEFSRWVATTDKPVHISTDLYDVLSLFDQWRNRTDGALDASAEAVTRCWKEAAKKGRVPTEEELSAAVAEVRQTHWALNPVGHTATHLGTAPLMLNSFTKSYIIKHASDVALAAAKVDAIVVNIGGDLLVSGRQTEDILVSDPRADAENDVPLDRIRVSNRAVATSGNYRRGELIQGKWYSHIVDPRTGQPADNILSATVVAPSATDAGALATAFNVMRPEESEKLAESMPGVDYLILTRDGRTVESTGWKRLETEKTSKPQSADNELLISLSITLQQGFAKRPYVAVWVEDENHAPVRTISVWHGPDRYLPELKSWYLKYRDRYYTDNTFSASITSATRSAGKYSLKWDGKDDHGNAVAPGKYIVKIEAAREHGTYQLMRQEIQWDGSAQKYTLAGNAEISDATMECTQK</sequence>
<dbReference type="PANTHER" id="PTHR30040:SF2">
    <property type="entry name" value="FAD:PROTEIN FMN TRANSFERASE"/>
    <property type="match status" value="1"/>
</dbReference>
<evidence type="ECO:0000256" key="7">
    <source>
        <dbReference type="ARBA" id="ARBA00022827"/>
    </source>
</evidence>
<evidence type="ECO:0000256" key="11">
    <source>
        <dbReference type="SAM" id="SignalP"/>
    </source>
</evidence>
<dbReference type="InterPro" id="IPR014469">
    <property type="entry name" value="DUF2271"/>
</dbReference>
<evidence type="ECO:0000313" key="13">
    <source>
        <dbReference type="Proteomes" id="UP000294498"/>
    </source>
</evidence>
<dbReference type="InterPro" id="IPR024932">
    <property type="entry name" value="ApbE"/>
</dbReference>
<dbReference type="AlphaFoldDB" id="A0A4R8DHH5"/>
<dbReference type="OrthoDB" id="9778595at2"/>
<dbReference type="EMBL" id="SODV01000002">
    <property type="protein sequence ID" value="TDW96985.1"/>
    <property type="molecule type" value="Genomic_DNA"/>
</dbReference>
<protein>
    <recommendedName>
        <fullName evidence="3">FAD:protein FMN transferase</fullName>
        <ecNumber evidence="2">2.7.1.180</ecNumber>
    </recommendedName>
    <alternativeName>
        <fullName evidence="9">Flavin transferase</fullName>
    </alternativeName>
</protein>
<proteinExistence type="predicted"/>
<comment type="caution">
    <text evidence="12">The sequence shown here is derived from an EMBL/GenBank/DDBJ whole genome shotgun (WGS) entry which is preliminary data.</text>
</comment>
<dbReference type="RefSeq" id="WP_133998396.1">
    <property type="nucleotide sequence ID" value="NZ_SODV01000002.1"/>
</dbReference>
<evidence type="ECO:0000256" key="9">
    <source>
        <dbReference type="ARBA" id="ARBA00031306"/>
    </source>
</evidence>
<dbReference type="SUPFAM" id="SSF143631">
    <property type="entry name" value="ApbE-like"/>
    <property type="match status" value="1"/>
</dbReference>
<name>A0A4R8DHH5_9BACT</name>
<dbReference type="Pfam" id="PF02424">
    <property type="entry name" value="ApbE"/>
    <property type="match status" value="1"/>
</dbReference>
<evidence type="ECO:0000313" key="12">
    <source>
        <dbReference type="EMBL" id="TDW96985.1"/>
    </source>
</evidence>
<keyword evidence="11" id="KW-0732">Signal</keyword>
<dbReference type="Pfam" id="PF10029">
    <property type="entry name" value="DUF2271"/>
    <property type="match status" value="1"/>
</dbReference>
<evidence type="ECO:0000256" key="8">
    <source>
        <dbReference type="ARBA" id="ARBA00022842"/>
    </source>
</evidence>
<feature type="chain" id="PRO_5039902444" description="FAD:protein FMN transferase" evidence="11">
    <location>
        <begin position="23"/>
        <end position="484"/>
    </location>
</feature>
<gene>
    <name evidence="12" type="ORF">EDB95_4821</name>
</gene>
<evidence type="ECO:0000256" key="5">
    <source>
        <dbReference type="ARBA" id="ARBA00022679"/>
    </source>
</evidence>
<comment type="cofactor">
    <cofactor evidence="1">
        <name>Mg(2+)</name>
        <dbReference type="ChEBI" id="CHEBI:18420"/>
    </cofactor>
</comment>
<evidence type="ECO:0000256" key="10">
    <source>
        <dbReference type="ARBA" id="ARBA00048540"/>
    </source>
</evidence>
<evidence type="ECO:0000256" key="6">
    <source>
        <dbReference type="ARBA" id="ARBA00022723"/>
    </source>
</evidence>
<dbReference type="InterPro" id="IPR003374">
    <property type="entry name" value="ApbE-like_sf"/>
</dbReference>
<keyword evidence="4" id="KW-0285">Flavoprotein</keyword>
<feature type="signal peptide" evidence="11">
    <location>
        <begin position="1"/>
        <end position="22"/>
    </location>
</feature>
<dbReference type="GO" id="GO:0016740">
    <property type="term" value="F:transferase activity"/>
    <property type="evidence" value="ECO:0007669"/>
    <property type="project" value="UniProtKB-KW"/>
</dbReference>